<feature type="chain" id="PRO_5005251857" description="Outer membrane protein beta-barrel domain-containing protein" evidence="1">
    <location>
        <begin position="23"/>
        <end position="219"/>
    </location>
</feature>
<dbReference type="RefSeq" id="WP_047873553.1">
    <property type="nucleotide sequence ID" value="NZ_BMYC01000001.1"/>
</dbReference>
<evidence type="ECO:0000256" key="1">
    <source>
        <dbReference type="SAM" id="SignalP"/>
    </source>
</evidence>
<name>A0A0J1GQP2_9GAMM</name>
<proteinExistence type="predicted"/>
<protein>
    <recommendedName>
        <fullName evidence="4">Outer membrane protein beta-barrel domain-containing protein</fullName>
    </recommendedName>
</protein>
<reference evidence="2 3" key="1">
    <citation type="submission" date="2015-05" db="EMBL/GenBank/DDBJ databases">
        <title>Photobacterium galathea sp. nov.</title>
        <authorList>
            <person name="Machado H."/>
            <person name="Gram L."/>
        </authorList>
    </citation>
    <scope>NUCLEOTIDE SEQUENCE [LARGE SCALE GENOMIC DNA]</scope>
    <source>
        <strain evidence="2 3">DSM 25995</strain>
    </source>
</reference>
<evidence type="ECO:0008006" key="4">
    <source>
        <dbReference type="Google" id="ProtNLM"/>
    </source>
</evidence>
<sequence length="219" mass="24026">MHKYGLLGFGATLLLSPLSVSAMSAETVFRLPSVKLGIMKASGNVDVSQAGQFDDAPFNSSSSVSPFITLIQSPVYFSETSRWGYHTEFSGSYFDLDYDNDDHQGFRDGDLDGYSVSFTPVMFYQWGDKDLCASCKSWRVELGVGAHYVDLDGKLIADTPTGEQTAFSAAGFGVNAQLGAVVNYKRWELGLRLVMPTQFDDNDIEVEHGLSTVSLGYRF</sequence>
<dbReference type="OrthoDB" id="5813108at2"/>
<accession>A0A0J1GQP2</accession>
<dbReference type="EMBL" id="LDOV01000010">
    <property type="protein sequence ID" value="KLV02098.1"/>
    <property type="molecule type" value="Genomic_DNA"/>
</dbReference>
<dbReference type="Gene3D" id="2.40.160.20">
    <property type="match status" value="1"/>
</dbReference>
<organism evidence="2 3">
    <name type="scientific">Photobacterium aphoticum</name>
    <dbReference type="NCBI Taxonomy" id="754436"/>
    <lineage>
        <taxon>Bacteria</taxon>
        <taxon>Pseudomonadati</taxon>
        <taxon>Pseudomonadota</taxon>
        <taxon>Gammaproteobacteria</taxon>
        <taxon>Vibrionales</taxon>
        <taxon>Vibrionaceae</taxon>
        <taxon>Photobacterium</taxon>
    </lineage>
</organism>
<gene>
    <name evidence="2" type="ORF">ABT58_06940</name>
</gene>
<dbReference type="AlphaFoldDB" id="A0A0J1GQP2"/>
<dbReference type="Proteomes" id="UP000036426">
    <property type="component" value="Unassembled WGS sequence"/>
</dbReference>
<keyword evidence="1" id="KW-0732">Signal</keyword>
<evidence type="ECO:0000313" key="3">
    <source>
        <dbReference type="Proteomes" id="UP000036426"/>
    </source>
</evidence>
<evidence type="ECO:0000313" key="2">
    <source>
        <dbReference type="EMBL" id="KLV02098.1"/>
    </source>
</evidence>
<keyword evidence="3" id="KW-1185">Reference proteome</keyword>
<dbReference type="PATRIC" id="fig|754436.4.peg.1482"/>
<feature type="signal peptide" evidence="1">
    <location>
        <begin position="1"/>
        <end position="22"/>
    </location>
</feature>
<comment type="caution">
    <text evidence="2">The sequence shown here is derived from an EMBL/GenBank/DDBJ whole genome shotgun (WGS) entry which is preliminary data.</text>
</comment>